<dbReference type="PANTHER" id="PTHR47197">
    <property type="entry name" value="PROTEIN NIRF"/>
    <property type="match status" value="1"/>
</dbReference>
<gene>
    <name evidence="2" type="ORF">SAMN05444000_112102</name>
</gene>
<dbReference type="EMBL" id="FQZQ01000012">
    <property type="protein sequence ID" value="SHJ74551.1"/>
    <property type="molecule type" value="Genomic_DNA"/>
</dbReference>
<accession>A0A1M6LTL7</accession>
<keyword evidence="1" id="KW-0732">Signal</keyword>
<dbReference type="InterPro" id="IPR003143">
    <property type="entry name" value="Cyt_cd1_C_sf"/>
</dbReference>
<name>A0A1M6LTL7_9RHOB</name>
<organism evidence="2 3">
    <name type="scientific">Shimia gijangensis</name>
    <dbReference type="NCBI Taxonomy" id="1470563"/>
    <lineage>
        <taxon>Bacteria</taxon>
        <taxon>Pseudomonadati</taxon>
        <taxon>Pseudomonadota</taxon>
        <taxon>Alphaproteobacteria</taxon>
        <taxon>Rhodobacterales</taxon>
        <taxon>Roseobacteraceae</taxon>
    </lineage>
</organism>
<evidence type="ECO:0000256" key="1">
    <source>
        <dbReference type="SAM" id="SignalP"/>
    </source>
</evidence>
<dbReference type="Proteomes" id="UP000183982">
    <property type="component" value="Unassembled WGS sequence"/>
</dbReference>
<dbReference type="RefSeq" id="WP_073252816.1">
    <property type="nucleotide sequence ID" value="NZ_FQZQ01000012.1"/>
</dbReference>
<dbReference type="OrthoDB" id="145213at2"/>
<dbReference type="PANTHER" id="PTHR47197:SF3">
    <property type="entry name" value="DIHYDRO-HEME D1 DEHYDROGENASE"/>
    <property type="match status" value="1"/>
</dbReference>
<dbReference type="Pfam" id="PF02239">
    <property type="entry name" value="Cytochrom_D1"/>
    <property type="match status" value="1"/>
</dbReference>
<reference evidence="3" key="1">
    <citation type="submission" date="2016-11" db="EMBL/GenBank/DDBJ databases">
        <authorList>
            <person name="Varghese N."/>
            <person name="Submissions S."/>
        </authorList>
    </citation>
    <scope>NUCLEOTIDE SEQUENCE [LARGE SCALE GENOMIC DNA]</scope>
    <source>
        <strain evidence="3">DSM 100564</strain>
    </source>
</reference>
<protein>
    <submittedName>
        <fullName evidence="2">Protein NirF</fullName>
    </submittedName>
</protein>
<proteinExistence type="predicted"/>
<feature type="signal peptide" evidence="1">
    <location>
        <begin position="1"/>
        <end position="19"/>
    </location>
</feature>
<dbReference type="Gene3D" id="2.140.10.20">
    <property type="entry name" value="C-terminal (heme d1) domain of cytochrome cd1-nitrite reductase"/>
    <property type="match status" value="1"/>
</dbReference>
<dbReference type="STRING" id="1470563.SAMN05444000_112102"/>
<sequence length="381" mass="41416">MKSLALSLMAALLVSTASAEPTATGDLGLVIERANGSVLLVDQSERAALARIEGLGDLSHASLVYSPDERFAYVFGRDGGLTKVDIVTRSIANRVVQAGNAIGGAISDDGKLVAVSNYEPGGVRVFDADTLEMVLDIPTGSKTIGLVDAPGRKFVFTMWDTGETWIADMSGAEPEITKIPDMGENPYDALITSNGRTYITGLFGEDGLTALDLWDENPQPIRVLPNYGRGQQEMPVYKMPHLEGWALTGPEFVLPAVGHHEVLWVDANTLAETARTKTYGQPVFAMARPDGRQVWVNFAHPLNDTIQVIDTVSKDIIHEFKPGPAVLHMEFTPRGHEIWISVRDAGKVMIYDTHTFEKLREIDADSPSGIFFTARAHKTGL</sequence>
<feature type="chain" id="PRO_5013178167" evidence="1">
    <location>
        <begin position="20"/>
        <end position="381"/>
    </location>
</feature>
<evidence type="ECO:0000313" key="2">
    <source>
        <dbReference type="EMBL" id="SHJ74551.1"/>
    </source>
</evidence>
<dbReference type="InterPro" id="IPR011048">
    <property type="entry name" value="Haem_d1_sf"/>
</dbReference>
<dbReference type="AlphaFoldDB" id="A0A1M6LTL7"/>
<dbReference type="CDD" id="cd20778">
    <property type="entry name" value="8prop_hemeD1_NirF"/>
    <property type="match status" value="1"/>
</dbReference>
<dbReference type="SUPFAM" id="SSF51004">
    <property type="entry name" value="C-terminal (heme d1) domain of cytochrome cd1-nitrite reductase"/>
    <property type="match status" value="1"/>
</dbReference>
<dbReference type="InterPro" id="IPR051200">
    <property type="entry name" value="Host-pathogen_enzymatic-act"/>
</dbReference>
<evidence type="ECO:0000313" key="3">
    <source>
        <dbReference type="Proteomes" id="UP000183982"/>
    </source>
</evidence>
<keyword evidence="3" id="KW-1185">Reference proteome</keyword>